<name>A0A3G4ZK46_9VIRU</name>
<protein>
    <recommendedName>
        <fullName evidence="1">Minor capsid protein P11 C-terminal conserved region domain-containing protein</fullName>
    </recommendedName>
</protein>
<dbReference type="EMBL" id="MK071979">
    <property type="protein sequence ID" value="AYV75208.1"/>
    <property type="molecule type" value="Genomic_DNA"/>
</dbReference>
<evidence type="ECO:0000259" key="1">
    <source>
        <dbReference type="Pfam" id="PF23983"/>
    </source>
</evidence>
<dbReference type="Pfam" id="PF23983">
    <property type="entry name" value="P11_C"/>
    <property type="match status" value="1"/>
</dbReference>
<reference evidence="2" key="1">
    <citation type="submission" date="2018-10" db="EMBL/GenBank/DDBJ databases">
        <title>Hidden diversity of soil giant viruses.</title>
        <authorList>
            <person name="Schulz F."/>
            <person name="Alteio L."/>
            <person name="Goudeau D."/>
            <person name="Ryan E.M."/>
            <person name="Malmstrom R.R."/>
            <person name="Blanchard J."/>
            <person name="Woyke T."/>
        </authorList>
    </citation>
    <scope>NUCLEOTIDE SEQUENCE</scope>
    <source>
        <strain evidence="2">TEV1</strain>
    </source>
</reference>
<accession>A0A3G4ZK46</accession>
<sequence length="103" mass="11682">MKIKTTSIYIHDGVITAYLSSDNINTNGNNSDEDEDDWFDIIPVEQINKNDFIPNKIIGVNTIYDRLGSRNVDIRGDIPMPKFIVSPWLQSTIEPDPNIKSLC</sequence>
<organism evidence="2">
    <name type="scientific">Terrestrivirus sp</name>
    <dbReference type="NCBI Taxonomy" id="2487775"/>
    <lineage>
        <taxon>Viruses</taxon>
        <taxon>Varidnaviria</taxon>
        <taxon>Bamfordvirae</taxon>
        <taxon>Nucleocytoviricota</taxon>
        <taxon>Megaviricetes</taxon>
        <taxon>Imitervirales</taxon>
        <taxon>Mimiviridae</taxon>
        <taxon>Klosneuvirinae</taxon>
    </lineage>
</organism>
<evidence type="ECO:0000313" key="2">
    <source>
        <dbReference type="EMBL" id="AYV75208.1"/>
    </source>
</evidence>
<dbReference type="InterPro" id="IPR055730">
    <property type="entry name" value="P11_C"/>
</dbReference>
<gene>
    <name evidence="2" type="ORF">Terrestrivirus1_82</name>
</gene>
<feature type="domain" description="Minor capsid protein P11 C-terminal conserved region" evidence="1">
    <location>
        <begin position="33"/>
        <end position="103"/>
    </location>
</feature>
<proteinExistence type="predicted"/>